<name>A0A1I7D8W3_9BURK</name>
<evidence type="ECO:0000256" key="2">
    <source>
        <dbReference type="ARBA" id="ARBA00022679"/>
    </source>
</evidence>
<keyword evidence="3 5" id="KW-0012">Acyltransferase</keyword>
<dbReference type="InterPro" id="IPR016039">
    <property type="entry name" value="Thiolase-like"/>
</dbReference>
<evidence type="ECO:0000259" key="7">
    <source>
        <dbReference type="Pfam" id="PF02803"/>
    </source>
</evidence>
<dbReference type="PANTHER" id="PTHR43365:SF1">
    <property type="entry name" value="ACETYL-COA C-ACYLTRANSFERASE"/>
    <property type="match status" value="1"/>
</dbReference>
<dbReference type="PROSITE" id="PS00737">
    <property type="entry name" value="THIOLASE_2"/>
    <property type="match status" value="1"/>
</dbReference>
<dbReference type="OrthoDB" id="8523144at2"/>
<dbReference type="AlphaFoldDB" id="A0A1I7D8W3"/>
<evidence type="ECO:0000256" key="1">
    <source>
        <dbReference type="ARBA" id="ARBA00010982"/>
    </source>
</evidence>
<evidence type="ECO:0000256" key="4">
    <source>
        <dbReference type="PIRSR" id="PIRSR000429-1"/>
    </source>
</evidence>
<dbReference type="FunFam" id="3.40.47.10:FF:000010">
    <property type="entry name" value="Acetyl-CoA acetyltransferase (Thiolase)"/>
    <property type="match status" value="1"/>
</dbReference>
<dbReference type="RefSeq" id="WP_093635182.1">
    <property type="nucleotide sequence ID" value="NZ_FPBH01000009.1"/>
</dbReference>
<protein>
    <submittedName>
        <fullName evidence="8">Acetyl-CoA acyltransferase</fullName>
    </submittedName>
</protein>
<reference evidence="8 9" key="1">
    <citation type="submission" date="2016-10" db="EMBL/GenBank/DDBJ databases">
        <authorList>
            <person name="de Groot N.N."/>
        </authorList>
    </citation>
    <scope>NUCLEOTIDE SEQUENCE [LARGE SCALE GENOMIC DNA]</scope>
    <source>
        <strain evidence="8 9">LMG 27731</strain>
    </source>
</reference>
<feature type="active site" description="Proton acceptor" evidence="4">
    <location>
        <position position="376"/>
    </location>
</feature>
<dbReference type="PIRSF" id="PIRSF000429">
    <property type="entry name" value="Ac-CoA_Ac_transf"/>
    <property type="match status" value="1"/>
</dbReference>
<organism evidence="8 9">
    <name type="scientific">Paraburkholderia aspalathi</name>
    <dbReference type="NCBI Taxonomy" id="1324617"/>
    <lineage>
        <taxon>Bacteria</taxon>
        <taxon>Pseudomonadati</taxon>
        <taxon>Pseudomonadota</taxon>
        <taxon>Betaproteobacteria</taxon>
        <taxon>Burkholderiales</taxon>
        <taxon>Burkholderiaceae</taxon>
        <taxon>Paraburkholderia</taxon>
    </lineage>
</organism>
<dbReference type="Pfam" id="PF02803">
    <property type="entry name" value="Thiolase_C"/>
    <property type="match status" value="1"/>
</dbReference>
<dbReference type="InterPro" id="IPR020613">
    <property type="entry name" value="Thiolase_CS"/>
</dbReference>
<evidence type="ECO:0000313" key="9">
    <source>
        <dbReference type="Proteomes" id="UP000198844"/>
    </source>
</evidence>
<sequence length="391" mass="40905">MSSDVVIVGAARTPIGKFRGSLAGVRADHLGAHVIDELVKRVGLAPEVVNDVIFGCVTQIGEQSANIARTSLLGAGWPDSIPGLTIDRKCGSGEEAVHVAAGLIAFGAAEVVVAGGAENMSRVPMGSNRDLHGEAFGWMASERYELTSQGEAAERLCDEWQLGREQLDAFAVVSHRRAAAAAAEGWFAREIVPVPVQRLREKSQEGEAALFSADETIRPGTHADKLATLKTSFRSVGRLTAGNSSQISDGASALLLMSATKAKALGVKPRARVRAVATVGADPTLMLTGPIAATHEVLAKAGLSIEDIDLFEVNEAFASVPLVWMKELGVPHSKLNVNGGAIALGHPLGASGARIMTSMLHELERRGARYGLQAICCAGGLGTATIIERLD</sequence>
<feature type="domain" description="Thiolase N-terminal" evidence="6">
    <location>
        <begin position="5"/>
        <end position="259"/>
    </location>
</feature>
<dbReference type="Pfam" id="PF00108">
    <property type="entry name" value="Thiolase_N"/>
    <property type="match status" value="1"/>
</dbReference>
<keyword evidence="2 5" id="KW-0808">Transferase</keyword>
<dbReference type="Gene3D" id="3.40.47.10">
    <property type="match status" value="1"/>
</dbReference>
<evidence type="ECO:0000256" key="3">
    <source>
        <dbReference type="ARBA" id="ARBA00023315"/>
    </source>
</evidence>
<dbReference type="PANTHER" id="PTHR43365">
    <property type="entry name" value="BLR7806 PROTEIN"/>
    <property type="match status" value="1"/>
</dbReference>
<dbReference type="InterPro" id="IPR002155">
    <property type="entry name" value="Thiolase"/>
</dbReference>
<evidence type="ECO:0000313" key="8">
    <source>
        <dbReference type="EMBL" id="SFU08158.1"/>
    </source>
</evidence>
<dbReference type="NCBIfam" id="TIGR01930">
    <property type="entry name" value="AcCoA-C-Actrans"/>
    <property type="match status" value="1"/>
</dbReference>
<feature type="active site" description="Proton acceptor" evidence="4">
    <location>
        <position position="346"/>
    </location>
</feature>
<proteinExistence type="inferred from homology"/>
<dbReference type="InterPro" id="IPR020616">
    <property type="entry name" value="Thiolase_N"/>
</dbReference>
<feature type="domain" description="Thiolase C-terminal" evidence="7">
    <location>
        <begin position="268"/>
        <end position="389"/>
    </location>
</feature>
<accession>A0A1I7D8W3</accession>
<dbReference type="InterPro" id="IPR020617">
    <property type="entry name" value="Thiolase_C"/>
</dbReference>
<dbReference type="GO" id="GO:0044281">
    <property type="term" value="P:small molecule metabolic process"/>
    <property type="evidence" value="ECO:0007669"/>
    <property type="project" value="UniProtKB-ARBA"/>
</dbReference>
<evidence type="ECO:0000259" key="6">
    <source>
        <dbReference type="Pfam" id="PF00108"/>
    </source>
</evidence>
<dbReference type="CDD" id="cd00751">
    <property type="entry name" value="thiolase"/>
    <property type="match status" value="1"/>
</dbReference>
<dbReference type="EMBL" id="FPBH01000009">
    <property type="protein sequence ID" value="SFU08158.1"/>
    <property type="molecule type" value="Genomic_DNA"/>
</dbReference>
<dbReference type="Proteomes" id="UP000198844">
    <property type="component" value="Unassembled WGS sequence"/>
</dbReference>
<dbReference type="SUPFAM" id="SSF53901">
    <property type="entry name" value="Thiolase-like"/>
    <property type="match status" value="2"/>
</dbReference>
<evidence type="ECO:0000256" key="5">
    <source>
        <dbReference type="RuleBase" id="RU003557"/>
    </source>
</evidence>
<feature type="active site" description="Acyl-thioester intermediate" evidence="4">
    <location>
        <position position="90"/>
    </location>
</feature>
<comment type="similarity">
    <text evidence="1 5">Belongs to the thiolase-like superfamily. Thiolase family.</text>
</comment>
<gene>
    <name evidence="8" type="ORF">SAMN05192563_100939</name>
</gene>
<dbReference type="GO" id="GO:0003988">
    <property type="term" value="F:acetyl-CoA C-acyltransferase activity"/>
    <property type="evidence" value="ECO:0007669"/>
    <property type="project" value="UniProtKB-ARBA"/>
</dbReference>